<dbReference type="EMBL" id="PQFF01000495">
    <property type="protein sequence ID" value="RHZ47146.1"/>
    <property type="molecule type" value="Genomic_DNA"/>
</dbReference>
<sequence>MNVEQKSKILIIIPLHMVHHGPNKLSITHKLVNFSYLALRPLISLIKSAIAQLVHQEDCMIEALSNNLRNEHDQEIICRKIFFDSK</sequence>
<dbReference type="Proteomes" id="UP000266861">
    <property type="component" value="Unassembled WGS sequence"/>
</dbReference>
<evidence type="ECO:0000313" key="1">
    <source>
        <dbReference type="EMBL" id="RHZ47146.1"/>
    </source>
</evidence>
<protein>
    <submittedName>
        <fullName evidence="1">Uncharacterized protein</fullName>
    </submittedName>
</protein>
<reference evidence="1 2" key="1">
    <citation type="submission" date="2018-08" db="EMBL/GenBank/DDBJ databases">
        <title>Genome and evolution of the arbuscular mycorrhizal fungus Diversispora epigaea (formerly Glomus versiforme) and its bacterial endosymbionts.</title>
        <authorList>
            <person name="Sun X."/>
            <person name="Fei Z."/>
            <person name="Harrison M."/>
        </authorList>
    </citation>
    <scope>NUCLEOTIDE SEQUENCE [LARGE SCALE GENOMIC DNA]</scope>
    <source>
        <strain evidence="1 2">IT104</strain>
    </source>
</reference>
<accession>A0A397GCJ8</accession>
<gene>
    <name evidence="1" type="ORF">Glove_590g43</name>
</gene>
<comment type="caution">
    <text evidence="1">The sequence shown here is derived from an EMBL/GenBank/DDBJ whole genome shotgun (WGS) entry which is preliminary data.</text>
</comment>
<keyword evidence="2" id="KW-1185">Reference proteome</keyword>
<organism evidence="1 2">
    <name type="scientific">Diversispora epigaea</name>
    <dbReference type="NCBI Taxonomy" id="1348612"/>
    <lineage>
        <taxon>Eukaryota</taxon>
        <taxon>Fungi</taxon>
        <taxon>Fungi incertae sedis</taxon>
        <taxon>Mucoromycota</taxon>
        <taxon>Glomeromycotina</taxon>
        <taxon>Glomeromycetes</taxon>
        <taxon>Diversisporales</taxon>
        <taxon>Diversisporaceae</taxon>
        <taxon>Diversispora</taxon>
    </lineage>
</organism>
<dbReference type="AlphaFoldDB" id="A0A397GCJ8"/>
<name>A0A397GCJ8_9GLOM</name>
<proteinExistence type="predicted"/>
<evidence type="ECO:0000313" key="2">
    <source>
        <dbReference type="Proteomes" id="UP000266861"/>
    </source>
</evidence>